<dbReference type="EMBL" id="CM042883">
    <property type="protein sequence ID" value="KAI4375520.1"/>
    <property type="molecule type" value="Genomic_DNA"/>
</dbReference>
<protein>
    <submittedName>
        <fullName evidence="1">Uncharacterized protein</fullName>
    </submittedName>
</protein>
<evidence type="ECO:0000313" key="2">
    <source>
        <dbReference type="Proteomes" id="UP001057402"/>
    </source>
</evidence>
<gene>
    <name evidence="1" type="ORF">MLD38_013379</name>
</gene>
<proteinExistence type="predicted"/>
<reference evidence="2" key="1">
    <citation type="journal article" date="2023" name="Front. Plant Sci.">
        <title>Chromosomal-level genome assembly of Melastoma candidum provides insights into trichome evolution.</title>
        <authorList>
            <person name="Zhong Y."/>
            <person name="Wu W."/>
            <person name="Sun C."/>
            <person name="Zou P."/>
            <person name="Liu Y."/>
            <person name="Dai S."/>
            <person name="Zhou R."/>
        </authorList>
    </citation>
    <scope>NUCLEOTIDE SEQUENCE [LARGE SCALE GENOMIC DNA]</scope>
</reference>
<dbReference type="Proteomes" id="UP001057402">
    <property type="component" value="Chromosome 4"/>
</dbReference>
<evidence type="ECO:0000313" key="1">
    <source>
        <dbReference type="EMBL" id="KAI4375520.1"/>
    </source>
</evidence>
<accession>A0ACB9R9D1</accession>
<organism evidence="1 2">
    <name type="scientific">Melastoma candidum</name>
    <dbReference type="NCBI Taxonomy" id="119954"/>
    <lineage>
        <taxon>Eukaryota</taxon>
        <taxon>Viridiplantae</taxon>
        <taxon>Streptophyta</taxon>
        <taxon>Embryophyta</taxon>
        <taxon>Tracheophyta</taxon>
        <taxon>Spermatophyta</taxon>
        <taxon>Magnoliopsida</taxon>
        <taxon>eudicotyledons</taxon>
        <taxon>Gunneridae</taxon>
        <taxon>Pentapetalae</taxon>
        <taxon>rosids</taxon>
        <taxon>malvids</taxon>
        <taxon>Myrtales</taxon>
        <taxon>Melastomataceae</taxon>
        <taxon>Melastomatoideae</taxon>
        <taxon>Melastomateae</taxon>
        <taxon>Melastoma</taxon>
    </lineage>
</organism>
<keyword evidence="2" id="KW-1185">Reference proteome</keyword>
<sequence length="99" mass="11248">MCEPLFELRIFIRRGTDDVNKLANSIDLGSLRDPQPDADRRRTQEWLIVIGICTHLGCIPFAECWRFCGMVSSVPWSGPIQSRGTRLQLLGREQVIGHP</sequence>
<name>A0ACB9R9D1_9MYRT</name>
<comment type="caution">
    <text evidence="1">The sequence shown here is derived from an EMBL/GenBank/DDBJ whole genome shotgun (WGS) entry which is preliminary data.</text>
</comment>